<sequence>MPMKSCQSLLDKLYRQHARRSGIDLKADLHSNILDNPNTAHLLDYVYGIKKPHRSMPDGYLDHLPCCIERNLNTPIENLESVYSINKFLYSVFDNDFDALGDFFRVVPSLGLDATFLSDQSDHSFGFIFNSSLVDMARYVSEIIISNNVVGVQFGTGQTSQPENIYYSAMLYGDLVIDMAHKLLAGRQISKPDRDQRTTWVEYAFWGAEAASSFLVAHELGHFKLRHDCDDVECDIDYEYIQGFEQAMIPLFKAHGYEFEWMGSDEFARRFISNLKEFEADEEGLLQTLTYLISDDNSFVDKTDRWRIGVSGCLITLYTLQFIERLYHFHSFSLDIESDPLYFSDVYEFVVESKNTSPQTRITRILKYLKGNFANTFFEGQSVSAIQGDIDNIDYNINQFFQVLWNHFLQEWLLKNEILSPSLEIQEYFGESKLSRIYS</sequence>
<evidence type="ECO:0000313" key="2">
    <source>
        <dbReference type="Proteomes" id="UP000185639"/>
    </source>
</evidence>
<evidence type="ECO:0000313" key="1">
    <source>
        <dbReference type="EMBL" id="SIS41901.1"/>
    </source>
</evidence>
<proteinExistence type="predicted"/>
<dbReference type="AlphaFoldDB" id="A0A1N7IY26"/>
<gene>
    <name evidence="1" type="ORF">SAMN05421686_101120</name>
</gene>
<name>A0A1N7IY26_9GAMM</name>
<dbReference type="RefSeq" id="WP_076513344.1">
    <property type="nucleotide sequence ID" value="NZ_FTOH01000001.1"/>
</dbReference>
<dbReference type="EMBL" id="FTOH01000001">
    <property type="protein sequence ID" value="SIS41901.1"/>
    <property type="molecule type" value="Genomic_DNA"/>
</dbReference>
<protein>
    <submittedName>
        <fullName evidence="1">Uncharacterized protein</fullName>
    </submittedName>
</protein>
<organism evidence="1 2">
    <name type="scientific">Thalassolituus maritimus</name>
    <dbReference type="NCBI Taxonomy" id="484498"/>
    <lineage>
        <taxon>Bacteria</taxon>
        <taxon>Pseudomonadati</taxon>
        <taxon>Pseudomonadota</taxon>
        <taxon>Gammaproteobacteria</taxon>
        <taxon>Oceanospirillales</taxon>
        <taxon>Oceanospirillaceae</taxon>
        <taxon>Thalassolituus</taxon>
    </lineage>
</organism>
<dbReference type="Proteomes" id="UP000185639">
    <property type="component" value="Unassembled WGS sequence"/>
</dbReference>
<keyword evidence="2" id="KW-1185">Reference proteome</keyword>
<accession>A0A1N7IY26</accession>
<reference evidence="2" key="1">
    <citation type="submission" date="2017-01" db="EMBL/GenBank/DDBJ databases">
        <authorList>
            <person name="Varghese N."/>
            <person name="Submissions S."/>
        </authorList>
    </citation>
    <scope>NUCLEOTIDE SEQUENCE [LARGE SCALE GENOMIC DNA]</scope>
    <source>
        <strain evidence="2">DSM 24913</strain>
    </source>
</reference>